<keyword evidence="3" id="KW-1185">Reference proteome</keyword>
<reference evidence="2 3" key="1">
    <citation type="submission" date="2019-12" db="EMBL/GenBank/DDBJ databases">
        <title>Isolation and characterization of three novel carbon monoxide-oxidizing members of Halobacteria from salione crusts and soils.</title>
        <authorList>
            <person name="Myers M.R."/>
            <person name="King G.M."/>
        </authorList>
    </citation>
    <scope>NUCLEOTIDE SEQUENCE [LARGE SCALE GENOMIC DNA]</scope>
    <source>
        <strain evidence="2 3">WSH3</strain>
    </source>
</reference>
<dbReference type="Proteomes" id="UP000466535">
    <property type="component" value="Unassembled WGS sequence"/>
</dbReference>
<dbReference type="EMBL" id="WUUT01000001">
    <property type="protein sequence ID" value="MXR50122.1"/>
    <property type="molecule type" value="Genomic_DNA"/>
</dbReference>
<evidence type="ECO:0000313" key="3">
    <source>
        <dbReference type="Proteomes" id="UP000466535"/>
    </source>
</evidence>
<feature type="transmembrane region" description="Helical" evidence="1">
    <location>
        <begin position="12"/>
        <end position="30"/>
    </location>
</feature>
<keyword evidence="1" id="KW-0472">Membrane</keyword>
<evidence type="ECO:0000256" key="1">
    <source>
        <dbReference type="SAM" id="Phobius"/>
    </source>
</evidence>
<evidence type="ECO:0000313" key="2">
    <source>
        <dbReference type="EMBL" id="MXR50122.1"/>
    </source>
</evidence>
<dbReference type="AlphaFoldDB" id="A0A6B0T4A3"/>
<keyword evidence="1" id="KW-0812">Transmembrane</keyword>
<protein>
    <submittedName>
        <fullName evidence="2">Uncharacterized protein</fullName>
    </submittedName>
</protein>
<name>A0A6B0T4A3_9EURY</name>
<dbReference type="RefSeq" id="WP_159762283.1">
    <property type="nucleotide sequence ID" value="NZ_WUUT01000001.1"/>
</dbReference>
<accession>A0A6B0T4A3</accession>
<sequence>MDPELRWRLDLIIGLLTVLALCAAALVLIFGGLGAFGVVVVAGFLAGLLGRGLRHGLIWQRETR</sequence>
<feature type="transmembrane region" description="Helical" evidence="1">
    <location>
        <begin position="36"/>
        <end position="54"/>
    </location>
</feature>
<comment type="caution">
    <text evidence="2">The sequence shown here is derived from an EMBL/GenBank/DDBJ whole genome shotgun (WGS) entry which is preliminary data.</text>
</comment>
<proteinExistence type="predicted"/>
<keyword evidence="1" id="KW-1133">Transmembrane helix</keyword>
<gene>
    <name evidence="2" type="ORF">GRX03_00665</name>
</gene>
<organism evidence="2 3">
    <name type="scientific">Halovenus carboxidivorans</name>
    <dbReference type="NCBI Taxonomy" id="2692199"/>
    <lineage>
        <taxon>Archaea</taxon>
        <taxon>Methanobacteriati</taxon>
        <taxon>Methanobacteriota</taxon>
        <taxon>Stenosarchaea group</taxon>
        <taxon>Halobacteria</taxon>
        <taxon>Halobacteriales</taxon>
        <taxon>Haloarculaceae</taxon>
        <taxon>Halovenus</taxon>
    </lineage>
</organism>